<evidence type="ECO:0000313" key="4">
    <source>
        <dbReference type="Proteomes" id="UP000557872"/>
    </source>
</evidence>
<dbReference type="EMBL" id="JACBAZ010000009">
    <property type="protein sequence ID" value="NWK57279.1"/>
    <property type="molecule type" value="Genomic_DNA"/>
</dbReference>
<keyword evidence="2" id="KW-1133">Transmembrane helix</keyword>
<comment type="caution">
    <text evidence="3">The sequence shown here is derived from an EMBL/GenBank/DDBJ whole genome shotgun (WGS) entry which is preliminary data.</text>
</comment>
<dbReference type="Proteomes" id="UP000557872">
    <property type="component" value="Unassembled WGS sequence"/>
</dbReference>
<evidence type="ECO:0000256" key="2">
    <source>
        <dbReference type="SAM" id="Phobius"/>
    </source>
</evidence>
<name>A0A851GJD0_9BACT</name>
<keyword evidence="2" id="KW-0472">Membrane</keyword>
<keyword evidence="2" id="KW-0812">Transmembrane</keyword>
<dbReference type="RefSeq" id="WP_178934114.1">
    <property type="nucleotide sequence ID" value="NZ_JACBAZ010000009.1"/>
</dbReference>
<reference evidence="3 4" key="1">
    <citation type="submission" date="2020-07" db="EMBL/GenBank/DDBJ databases">
        <title>Roseicoccus Jingziensis gen. nov., sp. nov., isolated from coastal seawater.</title>
        <authorList>
            <person name="Feng X."/>
        </authorList>
    </citation>
    <scope>NUCLEOTIDE SEQUENCE [LARGE SCALE GENOMIC DNA]</scope>
    <source>
        <strain evidence="3 4">N1E253</strain>
    </source>
</reference>
<organism evidence="3 4">
    <name type="scientific">Oceaniferula marina</name>
    <dbReference type="NCBI Taxonomy" id="2748318"/>
    <lineage>
        <taxon>Bacteria</taxon>
        <taxon>Pseudomonadati</taxon>
        <taxon>Verrucomicrobiota</taxon>
        <taxon>Verrucomicrobiia</taxon>
        <taxon>Verrucomicrobiales</taxon>
        <taxon>Verrucomicrobiaceae</taxon>
        <taxon>Oceaniferula</taxon>
    </lineage>
</organism>
<feature type="compositionally biased region" description="Acidic residues" evidence="1">
    <location>
        <begin position="68"/>
        <end position="78"/>
    </location>
</feature>
<dbReference type="AlphaFoldDB" id="A0A851GJD0"/>
<proteinExistence type="predicted"/>
<feature type="region of interest" description="Disordered" evidence="1">
    <location>
        <begin position="99"/>
        <end position="148"/>
    </location>
</feature>
<feature type="region of interest" description="Disordered" evidence="1">
    <location>
        <begin position="64"/>
        <end position="84"/>
    </location>
</feature>
<evidence type="ECO:0000313" key="3">
    <source>
        <dbReference type="EMBL" id="NWK57279.1"/>
    </source>
</evidence>
<keyword evidence="4" id="KW-1185">Reference proteome</keyword>
<protein>
    <submittedName>
        <fullName evidence="3">Uncharacterized protein</fullName>
    </submittedName>
</protein>
<gene>
    <name evidence="3" type="ORF">HW115_16775</name>
</gene>
<feature type="region of interest" description="Disordered" evidence="1">
    <location>
        <begin position="1"/>
        <end position="40"/>
    </location>
</feature>
<feature type="transmembrane region" description="Helical" evidence="2">
    <location>
        <begin position="183"/>
        <end position="205"/>
    </location>
</feature>
<feature type="compositionally biased region" description="Acidic residues" evidence="1">
    <location>
        <begin position="22"/>
        <end position="38"/>
    </location>
</feature>
<feature type="compositionally biased region" description="Basic and acidic residues" evidence="1">
    <location>
        <begin position="129"/>
        <end position="145"/>
    </location>
</feature>
<sequence>MRKIIKLPKKTSLDYERPVQDLPEDYDEPQSEELSDEDQVSRYLKKGKFYKNLKEEEKEEILAQIRADEEEDEGESEVVEPSPAKKVGHLAWMMGAFSSKGADEKSGTDPEKLVTRQVPSKKKKGNKSLRAEGTREQQQRSERLKNLKLSAPKPNLSQILDKEEMLSDDVEDRWEEQRFVVPMGWFVLLGIAICAVGIWAVYGVFQAETSPEQSNAAKHAIALAKEQDDLEARETLEAMQECVTSYLAAGSVDAMLPWVRHPDRVGPLMRDYYRTHKRWRTRFDRFERIRSVSFGKRPFVYVQAVVEKGKPRHLFLEQVAPARFLVDWESEVIYQPMAWKEYVKKRPLTPMHMRVRVQKDDFYTHAFRDRTRYQCYKLTSLGSDDYLFGYIERGSDLEERMESFLMRLAGKTEDQKLMGESETDEEDTEEDEEDLLAAIDIDLSLDAEPELEEEKPEAMILSLRFLRDDESKRGVLIDALVSERWLYADPPESP</sequence>
<feature type="compositionally biased region" description="Basic and acidic residues" evidence="1">
    <location>
        <begin position="101"/>
        <end position="114"/>
    </location>
</feature>
<evidence type="ECO:0000256" key="1">
    <source>
        <dbReference type="SAM" id="MobiDB-lite"/>
    </source>
</evidence>
<accession>A0A851GJD0</accession>